<dbReference type="EMBL" id="CAUYUJ010010994">
    <property type="protein sequence ID" value="CAK0830681.1"/>
    <property type="molecule type" value="Genomic_DNA"/>
</dbReference>
<feature type="compositionally biased region" description="Basic and acidic residues" evidence="1">
    <location>
        <begin position="1"/>
        <end position="10"/>
    </location>
</feature>
<keyword evidence="3" id="KW-1185">Reference proteome</keyword>
<proteinExistence type="predicted"/>
<evidence type="ECO:0000313" key="2">
    <source>
        <dbReference type="EMBL" id="CAK0830681.1"/>
    </source>
</evidence>
<gene>
    <name evidence="2" type="ORF">PCOR1329_LOCUS29256</name>
</gene>
<evidence type="ECO:0000313" key="3">
    <source>
        <dbReference type="Proteomes" id="UP001189429"/>
    </source>
</evidence>
<comment type="caution">
    <text evidence="2">The sequence shown here is derived from an EMBL/GenBank/DDBJ whole genome shotgun (WGS) entry which is preliminary data.</text>
</comment>
<accession>A0ABN9SF40</accession>
<feature type="region of interest" description="Disordered" evidence="1">
    <location>
        <begin position="1"/>
        <end position="21"/>
    </location>
</feature>
<reference evidence="2" key="1">
    <citation type="submission" date="2023-10" db="EMBL/GenBank/DDBJ databases">
        <authorList>
            <person name="Chen Y."/>
            <person name="Shah S."/>
            <person name="Dougan E. K."/>
            <person name="Thang M."/>
            <person name="Chan C."/>
        </authorList>
    </citation>
    <scope>NUCLEOTIDE SEQUENCE [LARGE SCALE GENOMIC DNA]</scope>
</reference>
<dbReference type="Proteomes" id="UP001189429">
    <property type="component" value="Unassembled WGS sequence"/>
</dbReference>
<protein>
    <submittedName>
        <fullName evidence="2">Uncharacterized protein</fullName>
    </submittedName>
</protein>
<sequence length="107" mass="11604">MEPQPRDPARDAVNSPPRVPRATRGLTMFPVREILLSCPPLPEAVSVLSRSLALDAELASVPPFFRGSGSSCCSMSESACRRSTPKLVSVDSCLLGLPFLFFLRREG</sequence>
<organism evidence="2 3">
    <name type="scientific">Prorocentrum cordatum</name>
    <dbReference type="NCBI Taxonomy" id="2364126"/>
    <lineage>
        <taxon>Eukaryota</taxon>
        <taxon>Sar</taxon>
        <taxon>Alveolata</taxon>
        <taxon>Dinophyceae</taxon>
        <taxon>Prorocentrales</taxon>
        <taxon>Prorocentraceae</taxon>
        <taxon>Prorocentrum</taxon>
    </lineage>
</organism>
<evidence type="ECO:0000256" key="1">
    <source>
        <dbReference type="SAM" id="MobiDB-lite"/>
    </source>
</evidence>
<feature type="non-terminal residue" evidence="2">
    <location>
        <position position="107"/>
    </location>
</feature>
<name>A0ABN9SF40_9DINO</name>